<dbReference type="WBParaSite" id="ACRNAN_Path_795.g3007.t1">
    <property type="protein sequence ID" value="ACRNAN_Path_795.g3007.t1"/>
    <property type="gene ID" value="ACRNAN_Path_795.g3007"/>
</dbReference>
<evidence type="ECO:0000256" key="1">
    <source>
        <dbReference type="SAM" id="MobiDB-lite"/>
    </source>
</evidence>
<dbReference type="Proteomes" id="UP000887540">
    <property type="component" value="Unplaced"/>
</dbReference>
<feature type="region of interest" description="Disordered" evidence="1">
    <location>
        <begin position="64"/>
        <end position="89"/>
    </location>
</feature>
<keyword evidence="2" id="KW-1185">Reference proteome</keyword>
<sequence length="89" mass="10365">MYVKKAVAPIFRNLKFFARMQNAGPVGPEPTTGRGQYDPNIMVDRAAERSIDYLDEEIKLRHAPFMENPEKEKHKGEENEKKWTGECPW</sequence>
<dbReference type="AlphaFoldDB" id="A0A914CBU4"/>
<name>A0A914CBU4_9BILA</name>
<proteinExistence type="predicted"/>
<reference evidence="3" key="1">
    <citation type="submission" date="2022-11" db="UniProtKB">
        <authorList>
            <consortium name="WormBaseParasite"/>
        </authorList>
    </citation>
    <scope>IDENTIFICATION</scope>
</reference>
<evidence type="ECO:0000313" key="2">
    <source>
        <dbReference type="Proteomes" id="UP000887540"/>
    </source>
</evidence>
<accession>A0A914CBU4</accession>
<feature type="compositionally biased region" description="Basic and acidic residues" evidence="1">
    <location>
        <begin position="68"/>
        <end position="89"/>
    </location>
</feature>
<organism evidence="2 3">
    <name type="scientific">Acrobeloides nanus</name>
    <dbReference type="NCBI Taxonomy" id="290746"/>
    <lineage>
        <taxon>Eukaryota</taxon>
        <taxon>Metazoa</taxon>
        <taxon>Ecdysozoa</taxon>
        <taxon>Nematoda</taxon>
        <taxon>Chromadorea</taxon>
        <taxon>Rhabditida</taxon>
        <taxon>Tylenchina</taxon>
        <taxon>Cephalobomorpha</taxon>
        <taxon>Cephaloboidea</taxon>
        <taxon>Cephalobidae</taxon>
        <taxon>Acrobeloides</taxon>
    </lineage>
</organism>
<protein>
    <submittedName>
        <fullName evidence="3">Uncharacterized protein</fullName>
    </submittedName>
</protein>
<evidence type="ECO:0000313" key="3">
    <source>
        <dbReference type="WBParaSite" id="ACRNAN_Path_795.g3007.t1"/>
    </source>
</evidence>